<name>A0A1I7Y7W1_9BILA</name>
<comment type="catalytic activity">
    <reaction evidence="7">
        <text>L-cysteinyl-[protein] + hexadecanoyl-CoA = S-hexadecanoyl-L-cysteinyl-[protein] + CoA</text>
        <dbReference type="Rhea" id="RHEA:36683"/>
        <dbReference type="Rhea" id="RHEA-COMP:10131"/>
        <dbReference type="Rhea" id="RHEA-COMP:11032"/>
        <dbReference type="ChEBI" id="CHEBI:29950"/>
        <dbReference type="ChEBI" id="CHEBI:57287"/>
        <dbReference type="ChEBI" id="CHEBI:57379"/>
        <dbReference type="ChEBI" id="CHEBI:74151"/>
        <dbReference type="EC" id="2.3.1.225"/>
    </reaction>
</comment>
<feature type="transmembrane region" description="Helical" evidence="7">
    <location>
        <begin position="203"/>
        <end position="222"/>
    </location>
</feature>
<dbReference type="InterPro" id="IPR039859">
    <property type="entry name" value="PFA4/ZDH16/20/ERF2-like"/>
</dbReference>
<comment type="domain">
    <text evidence="7">The DHHC domain is required for palmitoyltransferase activity.</text>
</comment>
<dbReference type="GO" id="GO:0016020">
    <property type="term" value="C:membrane"/>
    <property type="evidence" value="ECO:0007669"/>
    <property type="project" value="UniProtKB-SubCell"/>
</dbReference>
<keyword evidence="9" id="KW-1185">Reference proteome</keyword>
<evidence type="ECO:0000256" key="2">
    <source>
        <dbReference type="ARBA" id="ARBA00022679"/>
    </source>
</evidence>
<sequence length="449" mass="51519">MIGPNEVFNYTNMNYATVYERYSNSNVSFCRDRVQRAVPSLRFAISTGLVDLMSSQPWISHPWVSSADLQEANRTRRFTECFNSISACRSLIVIALTTVIHLAIWPLSTFSSVVSLFFYHCVIFSAVQFHIEAASTGPGYVRRGWMADKKKEVGERLQFCKICEGLKPPRAHHCQQCDRCVLKMDHHCPWINICVGHRNAFPFLKFLIFSVLGGAQSFFVLYKGIVYAPSSMDDPRMGDYQLTFTMFCMGSAASVVILVGYLLQLQLRQLFSNRTIIEAYIEEKAVAFRDESDPPFVWPYDREEKAVAFRDESDPHFVWPYDRGFANNVSEVLFEPLGNGFFFPVVEGCDQFTLSMEQILVKQIDKMKIRLFKITASSSFKFHIMELYDRLWLSGGLATVEAGQIWMMTQLTDYHVYGYRRSEGKRVKGWIPRRLCVSIECNGCLLALP</sequence>
<keyword evidence="5 7" id="KW-0472">Membrane</keyword>
<dbReference type="PROSITE" id="PS50216">
    <property type="entry name" value="DHHC"/>
    <property type="match status" value="1"/>
</dbReference>
<dbReference type="Pfam" id="PF01529">
    <property type="entry name" value="DHHC"/>
    <property type="match status" value="1"/>
</dbReference>
<keyword evidence="4 7" id="KW-1133">Transmembrane helix</keyword>
<protein>
    <recommendedName>
        <fullName evidence="7">Palmitoyltransferase</fullName>
        <ecNumber evidence="7">2.3.1.225</ecNumber>
    </recommendedName>
</protein>
<dbReference type="InterPro" id="IPR001594">
    <property type="entry name" value="Palmitoyltrfase_DHHC"/>
</dbReference>
<feature type="transmembrane region" description="Helical" evidence="7">
    <location>
        <begin position="242"/>
        <end position="263"/>
    </location>
</feature>
<keyword evidence="3 7" id="KW-0812">Transmembrane</keyword>
<evidence type="ECO:0000256" key="5">
    <source>
        <dbReference type="ARBA" id="ARBA00023136"/>
    </source>
</evidence>
<dbReference type="EC" id="2.3.1.225" evidence="7"/>
<dbReference type="Proteomes" id="UP000095287">
    <property type="component" value="Unplaced"/>
</dbReference>
<evidence type="ECO:0000313" key="9">
    <source>
        <dbReference type="Proteomes" id="UP000095287"/>
    </source>
</evidence>
<evidence type="ECO:0000256" key="7">
    <source>
        <dbReference type="RuleBase" id="RU079119"/>
    </source>
</evidence>
<keyword evidence="6 7" id="KW-0012">Acyltransferase</keyword>
<feature type="transmembrane region" description="Helical" evidence="7">
    <location>
        <begin position="86"/>
        <end position="105"/>
    </location>
</feature>
<proteinExistence type="inferred from homology"/>
<evidence type="ECO:0000256" key="6">
    <source>
        <dbReference type="ARBA" id="ARBA00023315"/>
    </source>
</evidence>
<evidence type="ECO:0000313" key="10">
    <source>
        <dbReference type="WBParaSite" id="L893_g13645.t1"/>
    </source>
</evidence>
<dbReference type="WBParaSite" id="L893_g13645.t1">
    <property type="protein sequence ID" value="L893_g13645.t1"/>
    <property type="gene ID" value="L893_g13645"/>
</dbReference>
<evidence type="ECO:0000259" key="8">
    <source>
        <dbReference type="Pfam" id="PF01529"/>
    </source>
</evidence>
<dbReference type="AlphaFoldDB" id="A0A1I7Y7W1"/>
<comment type="subcellular location">
    <subcellularLocation>
        <location evidence="1">Membrane</location>
        <topology evidence="1">Multi-pass membrane protein</topology>
    </subcellularLocation>
</comment>
<evidence type="ECO:0000256" key="4">
    <source>
        <dbReference type="ARBA" id="ARBA00022989"/>
    </source>
</evidence>
<dbReference type="GO" id="GO:0019706">
    <property type="term" value="F:protein-cysteine S-palmitoyltransferase activity"/>
    <property type="evidence" value="ECO:0007669"/>
    <property type="project" value="UniProtKB-EC"/>
</dbReference>
<evidence type="ECO:0000256" key="1">
    <source>
        <dbReference type="ARBA" id="ARBA00004141"/>
    </source>
</evidence>
<dbReference type="PANTHER" id="PTHR12246">
    <property type="entry name" value="PALMITOYLTRANSFERASE ZDHHC16"/>
    <property type="match status" value="1"/>
</dbReference>
<feature type="transmembrane region" description="Helical" evidence="7">
    <location>
        <begin position="117"/>
        <end position="141"/>
    </location>
</feature>
<reference evidence="10" key="1">
    <citation type="submission" date="2016-11" db="UniProtKB">
        <authorList>
            <consortium name="WormBaseParasite"/>
        </authorList>
    </citation>
    <scope>IDENTIFICATION</scope>
</reference>
<keyword evidence="2 7" id="KW-0808">Transferase</keyword>
<feature type="domain" description="Palmitoyltransferase DHHC" evidence="8">
    <location>
        <begin position="156"/>
        <end position="280"/>
    </location>
</feature>
<evidence type="ECO:0000256" key="3">
    <source>
        <dbReference type="ARBA" id="ARBA00022692"/>
    </source>
</evidence>
<comment type="similarity">
    <text evidence="7">Belongs to the DHHC palmitoyltransferase family.</text>
</comment>
<accession>A0A1I7Y7W1</accession>
<organism evidence="9 10">
    <name type="scientific">Steinernema glaseri</name>
    <dbReference type="NCBI Taxonomy" id="37863"/>
    <lineage>
        <taxon>Eukaryota</taxon>
        <taxon>Metazoa</taxon>
        <taxon>Ecdysozoa</taxon>
        <taxon>Nematoda</taxon>
        <taxon>Chromadorea</taxon>
        <taxon>Rhabditida</taxon>
        <taxon>Tylenchina</taxon>
        <taxon>Panagrolaimomorpha</taxon>
        <taxon>Strongyloidoidea</taxon>
        <taxon>Steinernematidae</taxon>
        <taxon>Steinernema</taxon>
    </lineage>
</organism>